<name>A0A941EWR1_9ACTN</name>
<evidence type="ECO:0000313" key="2">
    <source>
        <dbReference type="Proteomes" id="UP000675781"/>
    </source>
</evidence>
<evidence type="ECO:0000313" key="1">
    <source>
        <dbReference type="EMBL" id="MBR7835354.1"/>
    </source>
</evidence>
<dbReference type="EMBL" id="JAGSOG010000092">
    <property type="protein sequence ID" value="MBR7835354.1"/>
    <property type="molecule type" value="Genomic_DNA"/>
</dbReference>
<keyword evidence="2" id="KW-1185">Reference proteome</keyword>
<comment type="caution">
    <text evidence="1">The sequence shown here is derived from an EMBL/GenBank/DDBJ whole genome shotgun (WGS) entry which is preliminary data.</text>
</comment>
<dbReference type="AlphaFoldDB" id="A0A941EWR1"/>
<accession>A0A941EWR1</accession>
<organism evidence="1 2">
    <name type="scientific">Actinospica durhamensis</name>
    <dbReference type="NCBI Taxonomy" id="1508375"/>
    <lineage>
        <taxon>Bacteria</taxon>
        <taxon>Bacillati</taxon>
        <taxon>Actinomycetota</taxon>
        <taxon>Actinomycetes</taxon>
        <taxon>Catenulisporales</taxon>
        <taxon>Actinospicaceae</taxon>
        <taxon>Actinospica</taxon>
    </lineage>
</organism>
<sequence>MTVHDLIAALPEPDVLAARCRAFAVLDAVFDSGYPTYSHTAEWAPKVALAEMSNGSGDLYAIVFEPAGVFLYGFDHESEATPWRDDDREHWPGLLEGVPDSLVRWTREPAFLFAGFFDATVCAWRETDDTQWRCGPVEFDEASRDPDGADHLFGTLVAGTATAYADYARDYFECDIDVDAVATILDGRPLTAAVVAALNPDAAFTEVAKAAIAAGYPVEAAGYPAEPEVRS</sequence>
<gene>
    <name evidence="1" type="ORF">KDL01_18920</name>
</gene>
<reference evidence="1" key="1">
    <citation type="submission" date="2021-04" db="EMBL/GenBank/DDBJ databases">
        <title>Genome based classification of Actinospica acidithermotolerans sp. nov., an actinobacterium isolated from an Indonesian hot spring.</title>
        <authorList>
            <person name="Kusuma A.B."/>
            <person name="Putra K.E."/>
            <person name="Nafisah S."/>
            <person name="Loh J."/>
            <person name="Nouioui I."/>
            <person name="Goodfellow M."/>
        </authorList>
    </citation>
    <scope>NUCLEOTIDE SEQUENCE</scope>
    <source>
        <strain evidence="1">CSCA 57</strain>
    </source>
</reference>
<proteinExistence type="predicted"/>
<protein>
    <submittedName>
        <fullName evidence="1">Uncharacterized protein</fullName>
    </submittedName>
</protein>
<dbReference type="Proteomes" id="UP000675781">
    <property type="component" value="Unassembled WGS sequence"/>
</dbReference>